<feature type="region of interest" description="Disordered" evidence="2">
    <location>
        <begin position="89"/>
        <end position="108"/>
    </location>
</feature>
<evidence type="ECO:0000313" key="5">
    <source>
        <dbReference type="Proteomes" id="UP000322699"/>
    </source>
</evidence>
<evidence type="ECO:0000256" key="2">
    <source>
        <dbReference type="SAM" id="MobiDB-lite"/>
    </source>
</evidence>
<feature type="signal peptide" evidence="3">
    <location>
        <begin position="1"/>
        <end position="26"/>
    </location>
</feature>
<keyword evidence="3" id="KW-0732">Signal</keyword>
<keyword evidence="5" id="KW-1185">Reference proteome</keyword>
<gene>
    <name evidence="4" type="ORF">LF1_46770</name>
</gene>
<sequence length="731" mass="80232" precursor="true">MIDKRTYSLLLISLIVCISHPSKVYADNATDSPPKTGQLKLQEVWLHSTGKGYFVYQATVQQETEFTIPVRSDEVSDIVRHAIVLDPESKGRVTMPSKPDPQTPRTTLPSTSTLADLLLSMRGQTVSAVDQLDETIQGRLVALELRTEFVDKQKVEYEHITIATDAGLRSLPLSSIHHIATDDQAFNDRLNMALDRLIADDSVETTEVSIRFDAGKQRKVQVHLLREMPIWKVSYLTTVDEFLLRATVDNTTSEDWNDVRVILKTGRPMNFDMDVASIVRANRQTIARPLPSLRVAPTLAESNAWAMDSDASAEDLDIMNMTFGGESDPFGGSGGDPFSDKVGGGGGGLGGGGMGGMMGGSGKPRRSSTNTKTNLNLLGSSKAGNSTDQAAGAALVVTFDKVDLPAGKMILLDTPIGKVNGEIVSVYRAKDNDSQPMLSLKIRPDVAYVLPAGPLTVYAGDTNYGGEAIMPAITPGIDRLIPFATDQAVRVRRLPIQRSSVNKNVELFANKHQMKYETLTTATISYRINNRDVDPKTILLEHPRPTEPTEVVLGDDSDTEPTEDAIRFKETVPASATVQRDVVEQRLVKHIRQFSDISAVQLEELIGDDSIDQDIRDSLKEILQQQTDRTDLTAQIKQAVANKEQATKEIQRITQLLRPTVGQGNGLSAELLKRYESRLIELETKRDGVMQSQAELIDSLKAVEQALGINRTPSGKTKIQRQQNTMQGGMF</sequence>
<feature type="coiled-coil region" evidence="1">
    <location>
        <begin position="629"/>
        <end position="692"/>
    </location>
</feature>
<feature type="region of interest" description="Disordered" evidence="2">
    <location>
        <begin position="329"/>
        <end position="374"/>
    </location>
</feature>
<evidence type="ECO:0000256" key="1">
    <source>
        <dbReference type="SAM" id="Coils"/>
    </source>
</evidence>
<evidence type="ECO:0000313" key="4">
    <source>
        <dbReference type="EMBL" id="KAA1262116.1"/>
    </source>
</evidence>
<organism evidence="4 5">
    <name type="scientific">Rubripirellula obstinata</name>
    <dbReference type="NCBI Taxonomy" id="406547"/>
    <lineage>
        <taxon>Bacteria</taxon>
        <taxon>Pseudomonadati</taxon>
        <taxon>Planctomycetota</taxon>
        <taxon>Planctomycetia</taxon>
        <taxon>Pirellulales</taxon>
        <taxon>Pirellulaceae</taxon>
        <taxon>Rubripirellula</taxon>
    </lineage>
</organism>
<dbReference type="Proteomes" id="UP000322699">
    <property type="component" value="Unassembled WGS sequence"/>
</dbReference>
<reference evidence="4 5" key="1">
    <citation type="submission" date="2019-08" db="EMBL/GenBank/DDBJ databases">
        <title>Deep-cultivation of Planctomycetes and their phenomic and genomic characterization uncovers novel biology.</title>
        <authorList>
            <person name="Wiegand S."/>
            <person name="Jogler M."/>
            <person name="Boedeker C."/>
            <person name="Pinto D."/>
            <person name="Vollmers J."/>
            <person name="Rivas-Marin E."/>
            <person name="Kohn T."/>
            <person name="Peeters S.H."/>
            <person name="Heuer A."/>
            <person name="Rast P."/>
            <person name="Oberbeckmann S."/>
            <person name="Bunk B."/>
            <person name="Jeske O."/>
            <person name="Meyerdierks A."/>
            <person name="Storesund J.E."/>
            <person name="Kallscheuer N."/>
            <person name="Luecker S."/>
            <person name="Lage O.M."/>
            <person name="Pohl T."/>
            <person name="Merkel B.J."/>
            <person name="Hornburger P."/>
            <person name="Mueller R.-W."/>
            <person name="Bruemmer F."/>
            <person name="Labrenz M."/>
            <person name="Spormann A.M."/>
            <person name="Op Den Camp H."/>
            <person name="Overmann J."/>
            <person name="Amann R."/>
            <person name="Jetten M.S.M."/>
            <person name="Mascher T."/>
            <person name="Medema M.H."/>
            <person name="Devos D.P."/>
            <person name="Kaster A.-K."/>
            <person name="Ovreas L."/>
            <person name="Rohde M."/>
            <person name="Galperin M.Y."/>
            <person name="Jogler C."/>
        </authorList>
    </citation>
    <scope>NUCLEOTIDE SEQUENCE [LARGE SCALE GENOMIC DNA]</scope>
    <source>
        <strain evidence="4 5">LF1</strain>
    </source>
</reference>
<dbReference type="AlphaFoldDB" id="A0A5B1CNK3"/>
<accession>A0A5B1CNK3</accession>
<keyword evidence="1" id="KW-0175">Coiled coil</keyword>
<dbReference type="EMBL" id="VRLW01000001">
    <property type="protein sequence ID" value="KAA1262116.1"/>
    <property type="molecule type" value="Genomic_DNA"/>
</dbReference>
<dbReference type="RefSeq" id="WP_149753002.1">
    <property type="nucleotide sequence ID" value="NZ_LWSK01000070.1"/>
</dbReference>
<feature type="compositionally biased region" description="Gly residues" evidence="2">
    <location>
        <begin position="342"/>
        <end position="362"/>
    </location>
</feature>
<comment type="caution">
    <text evidence="4">The sequence shown here is derived from an EMBL/GenBank/DDBJ whole genome shotgun (WGS) entry which is preliminary data.</text>
</comment>
<proteinExistence type="predicted"/>
<feature type="chain" id="PRO_5022712756" description="DUF4139 domain-containing protein" evidence="3">
    <location>
        <begin position="27"/>
        <end position="731"/>
    </location>
</feature>
<name>A0A5B1CNK3_9BACT</name>
<evidence type="ECO:0008006" key="6">
    <source>
        <dbReference type="Google" id="ProtNLM"/>
    </source>
</evidence>
<evidence type="ECO:0000256" key="3">
    <source>
        <dbReference type="SAM" id="SignalP"/>
    </source>
</evidence>
<dbReference type="OrthoDB" id="9777444at2"/>
<protein>
    <recommendedName>
        <fullName evidence="6">DUF4139 domain-containing protein</fullName>
    </recommendedName>
</protein>